<dbReference type="Proteomes" id="UP000003465">
    <property type="component" value="Unassembled WGS sequence"/>
</dbReference>
<reference evidence="1 2" key="1">
    <citation type="journal article" date="2011" name="PLoS Pathog.">
        <title>Dynamic evolution of pathogenicity revealed by sequencing and comparative genomics of 19 Pseudomonas syringae isolates.</title>
        <authorList>
            <person name="Baltrus D.A."/>
            <person name="Nishimura M.T."/>
            <person name="Romanchuk A."/>
            <person name="Chang J.H."/>
            <person name="Mukhtar M.S."/>
            <person name="Cherkis K."/>
            <person name="Roach J."/>
            <person name="Grant S.R."/>
            <person name="Jones C.D."/>
            <person name="Dangl J.L."/>
        </authorList>
    </citation>
    <scope>NUCLEOTIDE SEQUENCE [LARGE SCALE GENOMIC DNA]</scope>
    <source>
        <strain evidence="1 2">301020</strain>
    </source>
</reference>
<dbReference type="AlphaFoldDB" id="A0A656GIF7"/>
<evidence type="ECO:0000313" key="1">
    <source>
        <dbReference type="EMBL" id="EGH25583.1"/>
    </source>
</evidence>
<proteinExistence type="predicted"/>
<protein>
    <submittedName>
        <fullName evidence="1">Uncharacterized protein</fullName>
    </submittedName>
</protein>
<name>A0A656GIF7_PSEA0</name>
<evidence type="ECO:0000313" key="2">
    <source>
        <dbReference type="Proteomes" id="UP000003465"/>
    </source>
</evidence>
<sequence>MGELCARVDLALAGFEHPGLERILQWDPRHAHALIKHLLPVIKDADARACVIEADEQAHRRLLPLIAALPIQA</sequence>
<comment type="caution">
    <text evidence="1">The sequence shown here is derived from an EMBL/GenBank/DDBJ whole genome shotgun (WGS) entry which is preliminary data.</text>
</comment>
<feature type="non-terminal residue" evidence="1">
    <location>
        <position position="73"/>
    </location>
</feature>
<organism evidence="1 2">
    <name type="scientific">Pseudomonas amygdali pv. mori str. 301020</name>
    <dbReference type="NCBI Taxonomy" id="629261"/>
    <lineage>
        <taxon>Bacteria</taxon>
        <taxon>Pseudomonadati</taxon>
        <taxon>Pseudomonadota</taxon>
        <taxon>Gammaproteobacteria</taxon>
        <taxon>Pseudomonadales</taxon>
        <taxon>Pseudomonadaceae</taxon>
        <taxon>Pseudomonas</taxon>
        <taxon>Pseudomonas amygdali</taxon>
    </lineage>
</organism>
<gene>
    <name evidence="1" type="ORF">PSYMO_30862</name>
</gene>
<dbReference type="EMBL" id="AEAG01001436">
    <property type="protein sequence ID" value="EGH25583.1"/>
    <property type="molecule type" value="Genomic_DNA"/>
</dbReference>
<accession>A0A656GIF7</accession>